<accession>A0ACA9YAV2</accession>
<reference evidence="1" key="1">
    <citation type="submission" date="2022-06" db="EMBL/GenBank/DDBJ databases">
        <authorList>
            <person name="Legras J.-L."/>
            <person name="Devillers H."/>
            <person name="Grondin C."/>
        </authorList>
    </citation>
    <scope>NUCLEOTIDE SEQUENCE</scope>
    <source>
        <strain evidence="1">CLIB 1444</strain>
    </source>
</reference>
<evidence type="ECO:0000313" key="2">
    <source>
        <dbReference type="Proteomes" id="UP001152531"/>
    </source>
</evidence>
<sequence length="234" mass="26571">MSQIQEQLEGLPGYDILMDYWNDYAGEHFNSIDPFEDEEGNKRKLPKEYSSSQEQKLWKKVQSQAWTHDRCFLGSCGIGLDCGFGLVPFVCLFFPVLGPIIMYGVHSRLISIVTNEMRLPNKMVAKMQGQILFDLIITLPPVIGSLFGYLHGCSTRNAGMIYKYFLFLGEQRKKNNSPTYIGRGAIGQGNEVNQSTYQPREHSYSNPQPKKAKSKSQPSQNEIQIENQQQSGFV</sequence>
<proteinExistence type="predicted"/>
<evidence type="ECO:0000313" key="1">
    <source>
        <dbReference type="EMBL" id="CAH6721987.1"/>
    </source>
</evidence>
<name>A0ACA9YAV2_9ASCO</name>
<dbReference type="Proteomes" id="UP001152531">
    <property type="component" value="Unassembled WGS sequence"/>
</dbReference>
<gene>
    <name evidence="1" type="ORF">CLIB1444_07S06942</name>
</gene>
<organism evidence="1 2">
    <name type="scientific">[Candida] jaroonii</name>
    <dbReference type="NCBI Taxonomy" id="467808"/>
    <lineage>
        <taxon>Eukaryota</taxon>
        <taxon>Fungi</taxon>
        <taxon>Dikarya</taxon>
        <taxon>Ascomycota</taxon>
        <taxon>Saccharomycotina</taxon>
        <taxon>Pichiomycetes</taxon>
        <taxon>Debaryomycetaceae</taxon>
        <taxon>Yamadazyma</taxon>
    </lineage>
</organism>
<comment type="caution">
    <text evidence="1">The sequence shown here is derived from an EMBL/GenBank/DDBJ whole genome shotgun (WGS) entry which is preliminary data.</text>
</comment>
<protein>
    <submittedName>
        <fullName evidence="1">Uncharacterized membrane protein</fullName>
    </submittedName>
</protein>
<dbReference type="EMBL" id="CALSDN010000007">
    <property type="protein sequence ID" value="CAH6721987.1"/>
    <property type="molecule type" value="Genomic_DNA"/>
</dbReference>
<keyword evidence="2" id="KW-1185">Reference proteome</keyword>